<evidence type="ECO:0000259" key="1">
    <source>
        <dbReference type="Pfam" id="PF08241"/>
    </source>
</evidence>
<dbReference type="PANTHER" id="PTHR43861">
    <property type="entry name" value="TRANS-ACONITATE 2-METHYLTRANSFERASE-RELATED"/>
    <property type="match status" value="1"/>
</dbReference>
<sequence length="266" mass="31418">MKYFDKKNNRLVYISKSATPEFWDECWEDIDLKRTIQGVTDRSFVHKKTGQYLKTGMKILEGGCGRGQYVYALQKWGYEAYGVDFAPETVKKITALFPEMKIKEGDVRALPYEDNFFDGYWSFGVIEHFYEGFEKIASEMKRVVRPGGYVFVTFPAFSKLRQMKARRGQYPLFDEAHFEKEKFYQFALDPKFVVQQFESLGFISREVYALDGIKGLKDEVKFLRPLLQFIYNSKLLPMKVLRELINRLFRKFSGHSTLCIFEVKKW</sequence>
<dbReference type="InterPro" id="IPR013216">
    <property type="entry name" value="Methyltransf_11"/>
</dbReference>
<name>A0A1F6M463_9BACT</name>
<dbReference type="GO" id="GO:0008757">
    <property type="term" value="F:S-adenosylmethionine-dependent methyltransferase activity"/>
    <property type="evidence" value="ECO:0007669"/>
    <property type="project" value="InterPro"/>
</dbReference>
<feature type="domain" description="Methyltransferase type 11" evidence="1">
    <location>
        <begin position="60"/>
        <end position="152"/>
    </location>
</feature>
<dbReference type="SUPFAM" id="SSF53335">
    <property type="entry name" value="S-adenosyl-L-methionine-dependent methyltransferases"/>
    <property type="match status" value="1"/>
</dbReference>
<evidence type="ECO:0000313" key="2">
    <source>
        <dbReference type="EMBL" id="OGH66452.1"/>
    </source>
</evidence>
<dbReference type="Pfam" id="PF08241">
    <property type="entry name" value="Methyltransf_11"/>
    <property type="match status" value="1"/>
</dbReference>
<dbReference type="Proteomes" id="UP000178742">
    <property type="component" value="Unassembled WGS sequence"/>
</dbReference>
<dbReference type="STRING" id="1798676.A3B90_00380"/>
<dbReference type="EMBL" id="MFPX01000018">
    <property type="protein sequence ID" value="OGH66452.1"/>
    <property type="molecule type" value="Genomic_DNA"/>
</dbReference>
<accession>A0A1F6M463</accession>
<reference evidence="2 3" key="1">
    <citation type="journal article" date="2016" name="Nat. Commun.">
        <title>Thousands of microbial genomes shed light on interconnected biogeochemical processes in an aquifer system.</title>
        <authorList>
            <person name="Anantharaman K."/>
            <person name="Brown C.T."/>
            <person name="Hug L.A."/>
            <person name="Sharon I."/>
            <person name="Castelle C.J."/>
            <person name="Probst A.J."/>
            <person name="Thomas B.C."/>
            <person name="Singh A."/>
            <person name="Wilkins M.J."/>
            <person name="Karaoz U."/>
            <person name="Brodie E.L."/>
            <person name="Williams K.H."/>
            <person name="Hubbard S.S."/>
            <person name="Banfield J.F."/>
        </authorList>
    </citation>
    <scope>NUCLEOTIDE SEQUENCE [LARGE SCALE GENOMIC DNA]</scope>
</reference>
<dbReference type="CDD" id="cd02440">
    <property type="entry name" value="AdoMet_MTases"/>
    <property type="match status" value="1"/>
</dbReference>
<organism evidence="2 3">
    <name type="scientific">Candidatus Magasanikbacteria bacterium RIFCSPHIGHO2_02_FULL_41_13</name>
    <dbReference type="NCBI Taxonomy" id="1798676"/>
    <lineage>
        <taxon>Bacteria</taxon>
        <taxon>Candidatus Magasanikiibacteriota</taxon>
    </lineage>
</organism>
<gene>
    <name evidence="2" type="ORF">A3B90_00380</name>
</gene>
<comment type="caution">
    <text evidence="2">The sequence shown here is derived from an EMBL/GenBank/DDBJ whole genome shotgun (WGS) entry which is preliminary data.</text>
</comment>
<dbReference type="InterPro" id="IPR029063">
    <property type="entry name" value="SAM-dependent_MTases_sf"/>
</dbReference>
<proteinExistence type="predicted"/>
<dbReference type="AlphaFoldDB" id="A0A1F6M463"/>
<protein>
    <recommendedName>
        <fullName evidence="1">Methyltransferase type 11 domain-containing protein</fullName>
    </recommendedName>
</protein>
<dbReference type="Gene3D" id="3.40.50.150">
    <property type="entry name" value="Vaccinia Virus protein VP39"/>
    <property type="match status" value="1"/>
</dbReference>
<evidence type="ECO:0000313" key="3">
    <source>
        <dbReference type="Proteomes" id="UP000178742"/>
    </source>
</evidence>